<dbReference type="RefSeq" id="WP_045053096.1">
    <property type="nucleotide sequence ID" value="NZ_CAWMDP010000059.1"/>
</dbReference>
<dbReference type="AlphaFoldDB" id="A0A0D8ZX29"/>
<dbReference type="InterPro" id="IPR032710">
    <property type="entry name" value="NTF2-like_dom_sf"/>
</dbReference>
<comment type="caution">
    <text evidence="1">The sequence shown here is derived from an EMBL/GenBank/DDBJ whole genome shotgun (WGS) entry which is preliminary data.</text>
</comment>
<evidence type="ECO:0008006" key="3">
    <source>
        <dbReference type="Google" id="ProtNLM"/>
    </source>
</evidence>
<dbReference type="OrthoDB" id="1254615at2"/>
<keyword evidence="2" id="KW-1185">Reference proteome</keyword>
<evidence type="ECO:0000313" key="1">
    <source>
        <dbReference type="EMBL" id="KJH73004.1"/>
    </source>
</evidence>
<accession>A0A0D8ZX29</accession>
<gene>
    <name evidence="1" type="ORF">UH38_02715</name>
</gene>
<dbReference type="SUPFAM" id="SSF54427">
    <property type="entry name" value="NTF2-like"/>
    <property type="match status" value="1"/>
</dbReference>
<evidence type="ECO:0000313" key="2">
    <source>
        <dbReference type="Proteomes" id="UP000032452"/>
    </source>
</evidence>
<organism evidence="1 2">
    <name type="scientific">Aliterella atlantica CENA595</name>
    <dbReference type="NCBI Taxonomy" id="1618023"/>
    <lineage>
        <taxon>Bacteria</taxon>
        <taxon>Bacillati</taxon>
        <taxon>Cyanobacteriota</taxon>
        <taxon>Cyanophyceae</taxon>
        <taxon>Chroococcidiopsidales</taxon>
        <taxon>Aliterellaceae</taxon>
        <taxon>Aliterella</taxon>
    </lineage>
</organism>
<proteinExistence type="predicted"/>
<dbReference type="Proteomes" id="UP000032452">
    <property type="component" value="Unassembled WGS sequence"/>
</dbReference>
<sequence length="147" mass="16845">MTTLTRISEAEVRQLVTDWFVKLDVHAPVEEMLPLLAPENLEMQLPEVTLHGLDEFRSWYDGVIHIFFDEVHTMQSLDINTASQQAEVQLVVRWEASRWNAPAANSERLAFDAAQRWVIKRSPDTQNLVISTYIVDALTPLEGFPNL</sequence>
<reference evidence="1 2" key="1">
    <citation type="submission" date="2015-02" db="EMBL/GenBank/DDBJ databases">
        <title>Draft genome of a novel marine cyanobacterium (Chroococcales) isolated from South Atlantic Ocean.</title>
        <authorList>
            <person name="Rigonato J."/>
            <person name="Alvarenga D.O."/>
            <person name="Branco L.H."/>
            <person name="Varani A.M."/>
            <person name="Brandini F.P."/>
            <person name="Fiore M.F."/>
        </authorList>
    </citation>
    <scope>NUCLEOTIDE SEQUENCE [LARGE SCALE GENOMIC DNA]</scope>
    <source>
        <strain evidence="1 2">CENA595</strain>
    </source>
</reference>
<name>A0A0D8ZX29_9CYAN</name>
<protein>
    <recommendedName>
        <fullName evidence="3">SnoaL-like domain-containing protein</fullName>
    </recommendedName>
</protein>
<dbReference type="EMBL" id="JYON01000002">
    <property type="protein sequence ID" value="KJH73004.1"/>
    <property type="molecule type" value="Genomic_DNA"/>
</dbReference>
<dbReference type="STRING" id="1618023.UH38_02715"/>